<dbReference type="PANTHER" id="PTHR33055:SF13">
    <property type="entry name" value="TRANSPOSASE"/>
    <property type="match status" value="1"/>
</dbReference>
<dbReference type="PANTHER" id="PTHR33055">
    <property type="entry name" value="TRANSPOSASE FOR INSERTION SEQUENCE ELEMENT IS1111A"/>
    <property type="match status" value="1"/>
</dbReference>
<name>A0A5B9VVJ3_9BACT</name>
<dbReference type="OrthoDB" id="263899at2"/>
<evidence type="ECO:0000313" key="3">
    <source>
        <dbReference type="EMBL" id="QEH31730.1"/>
    </source>
</evidence>
<dbReference type="EMBL" id="CP042997">
    <property type="protein sequence ID" value="QEH31730.1"/>
    <property type="molecule type" value="Genomic_DNA"/>
</dbReference>
<evidence type="ECO:0000313" key="4">
    <source>
        <dbReference type="Proteomes" id="UP000324233"/>
    </source>
</evidence>
<dbReference type="AlphaFoldDB" id="A0A5B9VVJ3"/>
<dbReference type="InterPro" id="IPR047650">
    <property type="entry name" value="Transpos_IS110"/>
</dbReference>
<keyword evidence="4" id="KW-1185">Reference proteome</keyword>
<feature type="domain" description="Transposase IS116/IS110/IS902 C-terminal" evidence="2">
    <location>
        <begin position="192"/>
        <end position="273"/>
    </location>
</feature>
<accession>A0A5B9VVJ3</accession>
<reference evidence="3 4" key="1">
    <citation type="submission" date="2019-08" db="EMBL/GenBank/DDBJ databases">
        <title>Deep-cultivation of Planctomycetes and their phenomic and genomic characterization uncovers novel biology.</title>
        <authorList>
            <person name="Wiegand S."/>
            <person name="Jogler M."/>
            <person name="Boedeker C."/>
            <person name="Pinto D."/>
            <person name="Vollmers J."/>
            <person name="Rivas-Marin E."/>
            <person name="Kohn T."/>
            <person name="Peeters S.H."/>
            <person name="Heuer A."/>
            <person name="Rast P."/>
            <person name="Oberbeckmann S."/>
            <person name="Bunk B."/>
            <person name="Jeske O."/>
            <person name="Meyerdierks A."/>
            <person name="Storesund J.E."/>
            <person name="Kallscheuer N."/>
            <person name="Luecker S."/>
            <person name="Lage O.M."/>
            <person name="Pohl T."/>
            <person name="Merkel B.J."/>
            <person name="Hornburger P."/>
            <person name="Mueller R.-W."/>
            <person name="Bruemmer F."/>
            <person name="Labrenz M."/>
            <person name="Spormann A.M."/>
            <person name="Op den Camp H."/>
            <person name="Overmann J."/>
            <person name="Amann R."/>
            <person name="Jetten M.S.M."/>
            <person name="Mascher T."/>
            <person name="Medema M.H."/>
            <person name="Devos D.P."/>
            <person name="Kaster A.-K."/>
            <person name="Ovreas L."/>
            <person name="Rohde M."/>
            <person name="Galperin M.Y."/>
            <person name="Jogler C."/>
        </authorList>
    </citation>
    <scope>NUCLEOTIDE SEQUENCE [LARGE SCALE GENOMIC DNA]</scope>
    <source>
        <strain evidence="3 4">OJF2</strain>
    </source>
</reference>
<dbReference type="Proteomes" id="UP000324233">
    <property type="component" value="Chromosome"/>
</dbReference>
<sequence length="321" mass="34355">MEPATPETFVGIDVSKARLDVAIGDEPPFAVDNDPAGHAALAGRLAPRRPRRVVMEATGGLEAAAAAALAAAGLPVMVVNPRQARDFAKAMGYLAKTDAIDAKALAHFAAAIKAEPRPLPDEAARGLDALLDRRRQLVGMRTMEENRKATARGRVLRDLEAHLRWLGEHIEEIDRELDERIRSSPAWRERDDLLRGIPGVGPVLSRTLLAGLPELGTISRRRAAALAGLAPLADDSGRRSGPRRIAGGRGQVRAVLYMAALSARRFNPALRALADRLEAAGKRPKVILVAVARKLLVIANAILKAGKPRDPEIAAKLAQNA</sequence>
<protein>
    <submittedName>
        <fullName evidence="3">Transposase</fullName>
    </submittedName>
</protein>
<dbReference type="InterPro" id="IPR002525">
    <property type="entry name" value="Transp_IS110-like_N"/>
</dbReference>
<dbReference type="GO" id="GO:0006313">
    <property type="term" value="P:DNA transposition"/>
    <property type="evidence" value="ECO:0007669"/>
    <property type="project" value="InterPro"/>
</dbReference>
<dbReference type="RefSeq" id="WP_148590424.1">
    <property type="nucleotide sequence ID" value="NZ_CP042997.1"/>
</dbReference>
<dbReference type="Pfam" id="PF02371">
    <property type="entry name" value="Transposase_20"/>
    <property type="match status" value="1"/>
</dbReference>
<dbReference type="InterPro" id="IPR003346">
    <property type="entry name" value="Transposase_20"/>
</dbReference>
<dbReference type="GO" id="GO:0003677">
    <property type="term" value="F:DNA binding"/>
    <property type="evidence" value="ECO:0007669"/>
    <property type="project" value="InterPro"/>
</dbReference>
<evidence type="ECO:0000259" key="1">
    <source>
        <dbReference type="Pfam" id="PF01548"/>
    </source>
</evidence>
<feature type="domain" description="Transposase IS110-like N-terminal" evidence="1">
    <location>
        <begin position="10"/>
        <end position="147"/>
    </location>
</feature>
<dbReference type="KEGG" id="agv:OJF2_01950"/>
<dbReference type="NCBIfam" id="NF033542">
    <property type="entry name" value="transpos_IS110"/>
    <property type="match status" value="1"/>
</dbReference>
<dbReference type="Pfam" id="PF01548">
    <property type="entry name" value="DEDD_Tnp_IS110"/>
    <property type="match status" value="1"/>
</dbReference>
<organism evidence="3 4">
    <name type="scientific">Aquisphaera giovannonii</name>
    <dbReference type="NCBI Taxonomy" id="406548"/>
    <lineage>
        <taxon>Bacteria</taxon>
        <taxon>Pseudomonadati</taxon>
        <taxon>Planctomycetota</taxon>
        <taxon>Planctomycetia</taxon>
        <taxon>Isosphaerales</taxon>
        <taxon>Isosphaeraceae</taxon>
        <taxon>Aquisphaera</taxon>
    </lineage>
</organism>
<gene>
    <name evidence="3" type="ORF">OJF2_01950</name>
</gene>
<proteinExistence type="predicted"/>
<dbReference type="GO" id="GO:0004803">
    <property type="term" value="F:transposase activity"/>
    <property type="evidence" value="ECO:0007669"/>
    <property type="project" value="InterPro"/>
</dbReference>
<evidence type="ECO:0000259" key="2">
    <source>
        <dbReference type="Pfam" id="PF02371"/>
    </source>
</evidence>